<dbReference type="PROSITE" id="PS51318">
    <property type="entry name" value="TAT"/>
    <property type="match status" value="1"/>
</dbReference>
<dbReference type="Gene3D" id="3.40.190.10">
    <property type="entry name" value="Periplasmic binding protein-like II"/>
    <property type="match status" value="2"/>
</dbReference>
<dbReference type="EMBL" id="LGLV01000014">
    <property type="protein sequence ID" value="OBZ93493.1"/>
    <property type="molecule type" value="Genomic_DNA"/>
</dbReference>
<protein>
    <submittedName>
        <fullName evidence="6">Spermidine/putrescine ABC transporter substrate-binding protein</fullName>
    </submittedName>
</protein>
<dbReference type="AlphaFoldDB" id="A0A1C7NWV5"/>
<organism evidence="6 7">
    <name type="scientific">Pararhizobium polonicum</name>
    <dbReference type="NCBI Taxonomy" id="1612624"/>
    <lineage>
        <taxon>Bacteria</taxon>
        <taxon>Pseudomonadati</taxon>
        <taxon>Pseudomonadota</taxon>
        <taxon>Alphaproteobacteria</taxon>
        <taxon>Hyphomicrobiales</taxon>
        <taxon>Rhizobiaceae</taxon>
        <taxon>Rhizobium/Agrobacterium group</taxon>
        <taxon>Pararhizobium</taxon>
    </lineage>
</organism>
<dbReference type="PATRIC" id="fig|1612624.7.peg.2034"/>
<evidence type="ECO:0000313" key="6">
    <source>
        <dbReference type="EMBL" id="OBZ93493.1"/>
    </source>
</evidence>
<dbReference type="GO" id="GO:0042597">
    <property type="term" value="C:periplasmic space"/>
    <property type="evidence" value="ECO:0007669"/>
    <property type="project" value="UniProtKB-SubCell"/>
</dbReference>
<dbReference type="InterPro" id="IPR006059">
    <property type="entry name" value="SBP"/>
</dbReference>
<evidence type="ECO:0000256" key="2">
    <source>
        <dbReference type="ARBA" id="ARBA00022448"/>
    </source>
</evidence>
<dbReference type="STRING" id="1612624.ADU59_21850"/>
<sequence>MTEITRRNTLKLMSTALLLAGAGFSSLPGKAFAAGTITVLNWQGYGTDEAWSVKAFTEKTGIEVVHDYYSSESEMLTKLRTNPGTYDLVVLNAARCAQAVAEDLLQPIDFTKVPNAATVDDNLLSNPNFSKDGKGYAVPWVWGMTSLAIREGMPVPDSYAALADPAYKGRVAMDDDAIINVGVGALMSGQDINDPKDLAAVTAALKSIKPNVKLLWSTEDQWNKSFAAKEFDLSLFWSGGSVRSKRNSKLPVTFVVPKEGGIGWVDGLGIPASAPNAEGALAFANWMIDPAFYVEWATKVGAPASSNSAALEALPADDLSRQVHKPEYLKTMGIVSGIPDDRREAFNNVWQEVKAFYAE</sequence>
<reference evidence="6 7" key="1">
    <citation type="journal article" date="2016" name="Syst. Appl. Microbiol.">
        <title>Pararhizobium polonicum sp. nov. isolated from tumors on stone fruit rootstocks.</title>
        <authorList>
            <person name="Pulawska J."/>
            <person name="Kuzmanovic N."/>
            <person name="Willems A."/>
            <person name="Pothier J.F."/>
        </authorList>
    </citation>
    <scope>NUCLEOTIDE SEQUENCE [LARGE SCALE GENOMIC DNA]</scope>
    <source>
        <strain evidence="6 7">F5.1</strain>
    </source>
</reference>
<feature type="signal peptide" evidence="5">
    <location>
        <begin position="1"/>
        <end position="33"/>
    </location>
</feature>
<accession>A0A1C7NWV5</accession>
<comment type="subcellular location">
    <subcellularLocation>
        <location evidence="1">Periplasm</location>
    </subcellularLocation>
</comment>
<feature type="chain" id="PRO_5008889985" evidence="5">
    <location>
        <begin position="34"/>
        <end position="359"/>
    </location>
</feature>
<dbReference type="InterPro" id="IPR006311">
    <property type="entry name" value="TAT_signal"/>
</dbReference>
<dbReference type="RefSeq" id="WP_068956483.1">
    <property type="nucleotide sequence ID" value="NZ_LGLV01000014.1"/>
</dbReference>
<gene>
    <name evidence="6" type="ORF">ADU59_21850</name>
</gene>
<evidence type="ECO:0000256" key="3">
    <source>
        <dbReference type="ARBA" id="ARBA00022729"/>
    </source>
</evidence>
<dbReference type="GO" id="GO:0015846">
    <property type="term" value="P:polyamine transport"/>
    <property type="evidence" value="ECO:0007669"/>
    <property type="project" value="InterPro"/>
</dbReference>
<keyword evidence="3 5" id="KW-0732">Signal</keyword>
<evidence type="ECO:0000313" key="7">
    <source>
        <dbReference type="Proteomes" id="UP000093111"/>
    </source>
</evidence>
<evidence type="ECO:0000256" key="1">
    <source>
        <dbReference type="ARBA" id="ARBA00004418"/>
    </source>
</evidence>
<proteinExistence type="predicted"/>
<dbReference type="Pfam" id="PF13416">
    <property type="entry name" value="SBP_bac_8"/>
    <property type="match status" value="1"/>
</dbReference>
<dbReference type="PRINTS" id="PR00909">
    <property type="entry name" value="SPERMDNBNDNG"/>
</dbReference>
<dbReference type="SUPFAM" id="SSF53850">
    <property type="entry name" value="Periplasmic binding protein-like II"/>
    <property type="match status" value="1"/>
</dbReference>
<evidence type="ECO:0000256" key="5">
    <source>
        <dbReference type="SAM" id="SignalP"/>
    </source>
</evidence>
<keyword evidence="4" id="KW-0574">Periplasm</keyword>
<dbReference type="PANTHER" id="PTHR30222">
    <property type="entry name" value="SPERMIDINE/PUTRESCINE-BINDING PERIPLASMIC PROTEIN"/>
    <property type="match status" value="1"/>
</dbReference>
<keyword evidence="2" id="KW-0813">Transport</keyword>
<dbReference type="InterPro" id="IPR001188">
    <property type="entry name" value="Sperm_putr-bd"/>
</dbReference>
<dbReference type="GO" id="GO:0019808">
    <property type="term" value="F:polyamine binding"/>
    <property type="evidence" value="ECO:0007669"/>
    <property type="project" value="InterPro"/>
</dbReference>
<keyword evidence="7" id="KW-1185">Reference proteome</keyword>
<evidence type="ECO:0000256" key="4">
    <source>
        <dbReference type="ARBA" id="ARBA00022764"/>
    </source>
</evidence>
<dbReference type="OrthoDB" id="6776301at2"/>
<dbReference type="PANTHER" id="PTHR30222:SF17">
    <property type="entry name" value="SPERMIDINE_PUTRESCINE-BINDING PERIPLASMIC PROTEIN"/>
    <property type="match status" value="1"/>
</dbReference>
<name>A0A1C7NWV5_9HYPH</name>
<dbReference type="Proteomes" id="UP000093111">
    <property type="component" value="Unassembled WGS sequence"/>
</dbReference>
<comment type="caution">
    <text evidence="6">The sequence shown here is derived from an EMBL/GenBank/DDBJ whole genome shotgun (WGS) entry which is preliminary data.</text>
</comment>